<name>A0A2M7FBU3_9BACT</name>
<sequence length="318" mass="33955">MATQKLQLDDTHQDGHALHGVEWDILSRILESYGTGAMEILAAGIIAIPDETSWQVSAGSGLLVNVAAGAGIALHSIYGHIFIKSAVANEVENLTDDSSDNYIFAAIRIGVLDSREYQFAQFVVNDSDTLDGALLLAKVTTASGSVTEIEDLRDYWPLQDALNDIVTLAGQVSDIEDVIGYPWSVEELGTIKSWLQSLSGTKPKDPANGGGGGASYLTALPVSPIDATDSKTYMDAEIADVKTEVIALIPGESGVGTGTTVVSVWDEFIANQMQTAMMLVRMQPGLEGQFPWMRFIVADHAALGLTNHIHAASTMPYD</sequence>
<dbReference type="AlphaFoldDB" id="A0A2M7FBU3"/>
<feature type="non-terminal residue" evidence="1">
    <location>
        <position position="318"/>
    </location>
</feature>
<evidence type="ECO:0000313" key="2">
    <source>
        <dbReference type="Proteomes" id="UP000228497"/>
    </source>
</evidence>
<dbReference type="Proteomes" id="UP000228497">
    <property type="component" value="Unassembled WGS sequence"/>
</dbReference>
<dbReference type="EMBL" id="PFFD01000144">
    <property type="protein sequence ID" value="PIV86820.1"/>
    <property type="molecule type" value="Genomic_DNA"/>
</dbReference>
<protein>
    <submittedName>
        <fullName evidence="1">Uncharacterized protein</fullName>
    </submittedName>
</protein>
<evidence type="ECO:0000313" key="1">
    <source>
        <dbReference type="EMBL" id="PIV86820.1"/>
    </source>
</evidence>
<organism evidence="1 2">
    <name type="scientific">Candidatus Kaiserbacteria bacterium CG17_big_fil_post_rev_8_21_14_2_50_51_7</name>
    <dbReference type="NCBI Taxonomy" id="1974613"/>
    <lineage>
        <taxon>Bacteria</taxon>
        <taxon>Candidatus Kaiseribacteriota</taxon>
    </lineage>
</organism>
<reference evidence="2" key="1">
    <citation type="submission" date="2017-09" db="EMBL/GenBank/DDBJ databases">
        <title>Depth-based differentiation of microbial function through sediment-hosted aquifers and enrichment of novel symbionts in the deep terrestrial subsurface.</title>
        <authorList>
            <person name="Probst A.J."/>
            <person name="Ladd B."/>
            <person name="Jarett J.K."/>
            <person name="Geller-Mcgrath D.E."/>
            <person name="Sieber C.M.K."/>
            <person name="Emerson J.B."/>
            <person name="Anantharaman K."/>
            <person name="Thomas B.C."/>
            <person name="Malmstrom R."/>
            <person name="Stieglmeier M."/>
            <person name="Klingl A."/>
            <person name="Woyke T."/>
            <person name="Ryan C.M."/>
            <person name="Banfield J.F."/>
        </authorList>
    </citation>
    <scope>NUCLEOTIDE SEQUENCE [LARGE SCALE GENOMIC DNA]</scope>
</reference>
<accession>A0A2M7FBU3</accession>
<gene>
    <name evidence="1" type="ORF">COW49_03230</name>
</gene>
<comment type="caution">
    <text evidence="1">The sequence shown here is derived from an EMBL/GenBank/DDBJ whole genome shotgun (WGS) entry which is preliminary data.</text>
</comment>
<proteinExistence type="predicted"/>